<dbReference type="GO" id="GO:0005744">
    <property type="term" value="C:TIM23 mitochondrial import inner membrane translocase complex"/>
    <property type="evidence" value="ECO:0007669"/>
    <property type="project" value="InterPro"/>
</dbReference>
<dbReference type="Pfam" id="PF03656">
    <property type="entry name" value="Pam16"/>
    <property type="match status" value="1"/>
</dbReference>
<dbReference type="AlphaFoldDB" id="A0A192ZIN2"/>
<dbReference type="PANTHER" id="PTHR12388">
    <property type="entry name" value="MITOCHONDRIA ASSOCIATED GRANULOCYTE MACROPHAGE CSF SIGNALING MOLECULE"/>
    <property type="match status" value="1"/>
</dbReference>
<evidence type="ECO:0000256" key="5">
    <source>
        <dbReference type="ARBA" id="ARBA00022927"/>
    </source>
</evidence>
<organism evidence="9">
    <name type="scientific">Stygiella incarcerata</name>
    <dbReference type="NCBI Taxonomy" id="1712417"/>
    <lineage>
        <taxon>Eukaryota</taxon>
        <taxon>Discoba</taxon>
        <taxon>Jakobida</taxon>
        <taxon>Andalucina</taxon>
        <taxon>Stygiellidae</taxon>
        <taxon>Stygiella</taxon>
    </lineage>
</organism>
<dbReference type="EMBL" id="KT984562">
    <property type="protein sequence ID" value="ANM86782.1"/>
    <property type="molecule type" value="mRNA"/>
</dbReference>
<gene>
    <name evidence="9" type="primary">PAM16</name>
</gene>
<proteinExistence type="evidence at transcript level"/>
<dbReference type="FunFam" id="1.10.287.110:FF:000006">
    <property type="entry name" value="Import inner membrane translocase subunit TIM16"/>
    <property type="match status" value="1"/>
</dbReference>
<dbReference type="PANTHER" id="PTHR12388:SF0">
    <property type="entry name" value="MITOCHONDRIAL IMPORT INNER MEMBRANE TRANSLOCASE SUBUNIT TIM16"/>
    <property type="match status" value="1"/>
</dbReference>
<comment type="similarity">
    <text evidence="2">Belongs to the TIM16/PAM16 family.</text>
</comment>
<keyword evidence="3" id="KW-0813">Transport</keyword>
<keyword evidence="8" id="KW-0472">Membrane</keyword>
<evidence type="ECO:0000313" key="9">
    <source>
        <dbReference type="EMBL" id="ANM86782.1"/>
    </source>
</evidence>
<comment type="subcellular location">
    <subcellularLocation>
        <location evidence="1">Mitochondrion inner membrane</location>
        <topology evidence="1">Peripheral membrane protein</topology>
    </subcellularLocation>
</comment>
<dbReference type="InterPro" id="IPR036869">
    <property type="entry name" value="J_dom_sf"/>
</dbReference>
<keyword evidence="5" id="KW-0653">Protein transport</keyword>
<evidence type="ECO:0000256" key="2">
    <source>
        <dbReference type="ARBA" id="ARBA00008817"/>
    </source>
</evidence>
<dbReference type="SUPFAM" id="SSF46565">
    <property type="entry name" value="Chaperone J-domain"/>
    <property type="match status" value="1"/>
</dbReference>
<name>A0A192ZIN2_9EUKA</name>
<sequence length="121" mass="13699">MSIVRSGLVVGWRSMACFFRASRDFIWSSFEGNSSSAGSMSTGLKVFQSKRMTMDEALLILNIHDASNQEEVYRAYARLFAMNNPEKGGSFYLQSKVFRALEYIEKTHGWGSLEEKYSAAK</sequence>
<evidence type="ECO:0000256" key="4">
    <source>
        <dbReference type="ARBA" id="ARBA00022792"/>
    </source>
</evidence>
<evidence type="ECO:0000256" key="3">
    <source>
        <dbReference type="ARBA" id="ARBA00022448"/>
    </source>
</evidence>
<evidence type="ECO:0000256" key="1">
    <source>
        <dbReference type="ARBA" id="ARBA00004637"/>
    </source>
</evidence>
<evidence type="ECO:0000256" key="6">
    <source>
        <dbReference type="ARBA" id="ARBA00023010"/>
    </source>
</evidence>
<dbReference type="GO" id="GO:0030150">
    <property type="term" value="P:protein import into mitochondrial matrix"/>
    <property type="evidence" value="ECO:0007669"/>
    <property type="project" value="InterPro"/>
</dbReference>
<dbReference type="InterPro" id="IPR005341">
    <property type="entry name" value="Tim16"/>
</dbReference>
<accession>A0A192ZIN2</accession>
<dbReference type="Gene3D" id="1.10.287.110">
    <property type="entry name" value="DnaJ domain"/>
    <property type="match status" value="1"/>
</dbReference>
<evidence type="ECO:0000256" key="8">
    <source>
        <dbReference type="ARBA" id="ARBA00023136"/>
    </source>
</evidence>
<protein>
    <submittedName>
        <fullName evidence="9">Pam16/Tim16</fullName>
    </submittedName>
</protein>
<evidence type="ECO:0000256" key="7">
    <source>
        <dbReference type="ARBA" id="ARBA00023128"/>
    </source>
</evidence>
<keyword evidence="4" id="KW-0999">Mitochondrion inner membrane</keyword>
<keyword evidence="6" id="KW-0811">Translocation</keyword>
<keyword evidence="7" id="KW-0496">Mitochondrion</keyword>
<reference evidence="9" key="1">
    <citation type="journal article" date="2016" name="Mol. Biol. Evol.">
        <title>Novel hydrogenosomes in the microaerophilic jakobid Stygiella incarcerata.</title>
        <authorList>
            <person name="Leger M.M."/>
            <person name="Eme L."/>
            <person name="Hug L.A."/>
            <person name="Roger A.J."/>
        </authorList>
    </citation>
    <scope>NUCLEOTIDE SEQUENCE</scope>
</reference>